<dbReference type="AlphaFoldDB" id="A0A940ID47"/>
<feature type="domain" description="HTH cro/C1-type" evidence="2">
    <location>
        <begin position="6"/>
        <end position="60"/>
    </location>
</feature>
<evidence type="ECO:0000259" key="2">
    <source>
        <dbReference type="PROSITE" id="PS50943"/>
    </source>
</evidence>
<dbReference type="Gene3D" id="1.10.260.40">
    <property type="entry name" value="lambda repressor-like DNA-binding domains"/>
    <property type="match status" value="1"/>
</dbReference>
<dbReference type="PANTHER" id="PTHR46558:SF11">
    <property type="entry name" value="HTH-TYPE TRANSCRIPTIONAL REGULATOR XRE"/>
    <property type="match status" value="1"/>
</dbReference>
<dbReference type="PROSITE" id="PS50943">
    <property type="entry name" value="HTH_CROC1"/>
    <property type="match status" value="1"/>
</dbReference>
<proteinExistence type="predicted"/>
<organism evidence="3 4">
    <name type="scientific">Candidatus Stercoripulliclostridium pullicola</name>
    <dbReference type="NCBI Taxonomy" id="2840953"/>
    <lineage>
        <taxon>Bacteria</taxon>
        <taxon>Bacillati</taxon>
        <taxon>Bacillota</taxon>
        <taxon>Clostridia</taxon>
        <taxon>Eubacteriales</taxon>
        <taxon>Candidatus Stercoripulliclostridium</taxon>
    </lineage>
</organism>
<keyword evidence="1" id="KW-0238">DNA-binding</keyword>
<reference evidence="3" key="1">
    <citation type="submission" date="2020-10" db="EMBL/GenBank/DDBJ databases">
        <authorList>
            <person name="Gilroy R."/>
        </authorList>
    </citation>
    <scope>NUCLEOTIDE SEQUENCE</scope>
    <source>
        <strain evidence="3">517</strain>
    </source>
</reference>
<dbReference type="Pfam" id="PF01381">
    <property type="entry name" value="HTH_3"/>
    <property type="match status" value="1"/>
</dbReference>
<dbReference type="InterPro" id="IPR001387">
    <property type="entry name" value="Cro/C1-type_HTH"/>
</dbReference>
<name>A0A940ID47_9FIRM</name>
<evidence type="ECO:0000313" key="3">
    <source>
        <dbReference type="EMBL" id="MBO8424060.1"/>
    </source>
</evidence>
<dbReference type="Proteomes" id="UP000727857">
    <property type="component" value="Unassembled WGS sequence"/>
</dbReference>
<reference evidence="3" key="2">
    <citation type="journal article" date="2021" name="PeerJ">
        <title>Extensive microbial diversity within the chicken gut microbiome revealed by metagenomics and culture.</title>
        <authorList>
            <person name="Gilroy R."/>
            <person name="Ravi A."/>
            <person name="Getino M."/>
            <person name="Pursley I."/>
            <person name="Horton D.L."/>
            <person name="Alikhan N.F."/>
            <person name="Baker D."/>
            <person name="Gharbi K."/>
            <person name="Hall N."/>
            <person name="Watson M."/>
            <person name="Adriaenssens E.M."/>
            <person name="Foster-Nyarko E."/>
            <person name="Jarju S."/>
            <person name="Secka A."/>
            <person name="Antonio M."/>
            <person name="Oren A."/>
            <person name="Chaudhuri R.R."/>
            <person name="La Ragione R."/>
            <person name="Hildebrand F."/>
            <person name="Pallen M.J."/>
        </authorList>
    </citation>
    <scope>NUCLEOTIDE SEQUENCE</scope>
    <source>
        <strain evidence="3">517</strain>
    </source>
</reference>
<evidence type="ECO:0000313" key="4">
    <source>
        <dbReference type="Proteomes" id="UP000727857"/>
    </source>
</evidence>
<accession>A0A940ID47</accession>
<sequence length="66" mass="8027">MYGLRIRELRKERKLSQKELASILDVDFRTVSFWETERYEPNFKQLEALCKYFEVSADYIIGLKDF</sequence>
<dbReference type="PANTHER" id="PTHR46558">
    <property type="entry name" value="TRACRIPTIONAL REGULATORY PROTEIN-RELATED-RELATED"/>
    <property type="match status" value="1"/>
</dbReference>
<dbReference type="InterPro" id="IPR010982">
    <property type="entry name" value="Lambda_DNA-bd_dom_sf"/>
</dbReference>
<dbReference type="CDD" id="cd00093">
    <property type="entry name" value="HTH_XRE"/>
    <property type="match status" value="1"/>
</dbReference>
<protein>
    <submittedName>
        <fullName evidence="3">Helix-turn-helix transcriptional regulator</fullName>
    </submittedName>
</protein>
<evidence type="ECO:0000256" key="1">
    <source>
        <dbReference type="ARBA" id="ARBA00023125"/>
    </source>
</evidence>
<dbReference type="GO" id="GO:0003677">
    <property type="term" value="F:DNA binding"/>
    <property type="evidence" value="ECO:0007669"/>
    <property type="project" value="UniProtKB-KW"/>
</dbReference>
<dbReference type="SUPFAM" id="SSF47413">
    <property type="entry name" value="lambda repressor-like DNA-binding domains"/>
    <property type="match status" value="1"/>
</dbReference>
<gene>
    <name evidence="3" type="ORF">IAB16_03480</name>
</gene>
<dbReference type="SMART" id="SM00530">
    <property type="entry name" value="HTH_XRE"/>
    <property type="match status" value="1"/>
</dbReference>
<comment type="caution">
    <text evidence="3">The sequence shown here is derived from an EMBL/GenBank/DDBJ whole genome shotgun (WGS) entry which is preliminary data.</text>
</comment>
<dbReference type="EMBL" id="JADINF010000082">
    <property type="protein sequence ID" value="MBO8424060.1"/>
    <property type="molecule type" value="Genomic_DNA"/>
</dbReference>